<keyword evidence="1" id="KW-0472">Membrane</keyword>
<evidence type="ECO:0000313" key="3">
    <source>
        <dbReference type="Proteomes" id="UP001305928"/>
    </source>
</evidence>
<feature type="transmembrane region" description="Helical" evidence="1">
    <location>
        <begin position="143"/>
        <end position="163"/>
    </location>
</feature>
<proteinExistence type="predicted"/>
<sequence>MTQLMQDIALTAGIGIGATAVMDAWLLLLKRLGVPTLNFAFIGRWVAHLLRGRLAHPAIAQAEPVRGELALGWLMHYATGIAFAGLLLASEGMAWAHSPTPLPALLIGMATVAIPLLVIQPAMGAGFVSLKTPTPLRNCFKSLVNHSVFGLGLYLAAVPLAWLGR</sequence>
<dbReference type="InterPro" id="IPR021329">
    <property type="entry name" value="DUF2938"/>
</dbReference>
<accession>A0ABZ0PS94</accession>
<keyword evidence="1" id="KW-0812">Transmembrane</keyword>
<keyword evidence="3" id="KW-1185">Reference proteome</keyword>
<organism evidence="2 3">
    <name type="scientific">Pseudomonas benzenivorans</name>
    <dbReference type="NCBI Taxonomy" id="556533"/>
    <lineage>
        <taxon>Bacteria</taxon>
        <taxon>Pseudomonadati</taxon>
        <taxon>Pseudomonadota</taxon>
        <taxon>Gammaproteobacteria</taxon>
        <taxon>Pseudomonadales</taxon>
        <taxon>Pseudomonadaceae</taxon>
        <taxon>Pseudomonas</taxon>
    </lineage>
</organism>
<gene>
    <name evidence="2" type="ORF">SBP02_13405</name>
</gene>
<evidence type="ECO:0000313" key="2">
    <source>
        <dbReference type="EMBL" id="WPC03775.1"/>
    </source>
</evidence>
<reference evidence="2 3" key="1">
    <citation type="submission" date="2023-11" db="EMBL/GenBank/DDBJ databases">
        <title>Complete genome of Pseudomonas benzenivorans BA3361.</title>
        <authorList>
            <person name="Shin S.Y."/>
            <person name="Song J."/>
            <person name="Kang H."/>
        </authorList>
    </citation>
    <scope>NUCLEOTIDE SEQUENCE [LARGE SCALE GENOMIC DNA]</scope>
    <source>
        <strain evidence="2 3">HNIBRBA3361</strain>
    </source>
</reference>
<keyword evidence="1" id="KW-1133">Transmembrane helix</keyword>
<feature type="transmembrane region" description="Helical" evidence="1">
    <location>
        <begin position="70"/>
        <end position="90"/>
    </location>
</feature>
<name>A0ABZ0PS94_9PSED</name>
<dbReference type="EMBL" id="CP137892">
    <property type="protein sequence ID" value="WPC03775.1"/>
    <property type="molecule type" value="Genomic_DNA"/>
</dbReference>
<dbReference type="RefSeq" id="WP_318642367.1">
    <property type="nucleotide sequence ID" value="NZ_CP137892.1"/>
</dbReference>
<dbReference type="Pfam" id="PF11158">
    <property type="entry name" value="DUF2938"/>
    <property type="match status" value="1"/>
</dbReference>
<feature type="transmembrane region" description="Helical" evidence="1">
    <location>
        <begin position="102"/>
        <end position="123"/>
    </location>
</feature>
<dbReference type="Proteomes" id="UP001305928">
    <property type="component" value="Chromosome"/>
</dbReference>
<feature type="transmembrane region" description="Helical" evidence="1">
    <location>
        <begin position="7"/>
        <end position="28"/>
    </location>
</feature>
<protein>
    <submittedName>
        <fullName evidence="2">DUF2938 domain-containing protein</fullName>
    </submittedName>
</protein>
<evidence type="ECO:0000256" key="1">
    <source>
        <dbReference type="SAM" id="Phobius"/>
    </source>
</evidence>